<dbReference type="EMBL" id="CP097331">
    <property type="protein sequence ID" value="URF07111.1"/>
    <property type="molecule type" value="Genomic_DNA"/>
</dbReference>
<name>A0AAE9I6B1_9BURK</name>
<reference evidence="2" key="2">
    <citation type="submission" date="2022-05" db="EMBL/GenBank/DDBJ databases">
        <authorList>
            <person name="Kunte H.-J."/>
        </authorList>
    </citation>
    <scope>NUCLEOTIDE SEQUENCE</scope>
    <source>
        <strain evidence="2">G5</strain>
    </source>
</reference>
<proteinExistence type="predicted"/>
<sequence length="753" mass="82791">MGSFLATLGLIALLLLCAPVAPAGAAGLDYRTSWVGNTLGFGNGRWVPNAVEDIAVTPEGVVVTNTEWDEAGGEITLIRDGKVEGVGDHTHGWGNFGGDAIAVGDGYAFTAARIENAGGKLANRPGYPEKNTVWFGLMRRELDRLQRGAPFEGGVGNSDDVNPSPVLNSFLRITAVREGEDAAVRGLAVQNNVLYAATPLRNRIDRFDTRTMRRLGAWEAEQPGKMTPDGAGNLWVILRTTGTQGRQVVRFDADGKRTAQVPLPAGTLPVDVAVGVDGRLLIADNGPNQNLLWFQVDGNTVTPAGELGERGGAYSTRNGARAGSVGPLRFQGLTSVGLDRKGNIYVAMSGMGPRPVGHRPYHYGAVIESYTPDAKPRWRLEGLLFLDTVHVDPADPGWAYTGTRRFRLDFDHMDPGSEWRYTGITQDPFRYPQDAAFAAGPEGRGFPLMRRIQGRLFGFFTDRHAKYLKIYRFDPARSELAVPAGFISTRRIEGNWPPFQPPSGEWIWHDDNGDSRFQANEFERNGGRDAPAMQAWWVDDRGDVWAGSYDQGIRRFRLRGLDRQGNPDYSFDTVEREPMPAPFTKVQRLQYFPETDTMYLTGATAAKPYDPGQWDSIGRVVARYDNWRGTSRNTVRKPRYVVEVDSLPGRRPTQGIEGIAVAGDYMFLVEAEKAHVRVLENRTGRQIGVMTPGGEVGGESGWVDVPMGITALRRANGEYVVFVEEDARGKNLMYRWRPAPAPAPAPAGEAKRP</sequence>
<gene>
    <name evidence="2" type="ORF">M5D45_17950</name>
</gene>
<evidence type="ECO:0000313" key="3">
    <source>
        <dbReference type="Proteomes" id="UP001056132"/>
    </source>
</evidence>
<dbReference type="RefSeq" id="WP_250025710.1">
    <property type="nucleotide sequence ID" value="NZ_CP097331.1"/>
</dbReference>
<feature type="chain" id="PRO_5042115171" evidence="1">
    <location>
        <begin position="26"/>
        <end position="753"/>
    </location>
</feature>
<evidence type="ECO:0000313" key="2">
    <source>
        <dbReference type="EMBL" id="URF07111.1"/>
    </source>
</evidence>
<evidence type="ECO:0000256" key="1">
    <source>
        <dbReference type="SAM" id="SignalP"/>
    </source>
</evidence>
<dbReference type="InterPro" id="IPR011042">
    <property type="entry name" value="6-blade_b-propeller_TolB-like"/>
</dbReference>
<dbReference type="AlphaFoldDB" id="A0AAE9I6B1"/>
<reference evidence="2" key="1">
    <citation type="journal article" date="2022" name="Microbiol. Resour. Announc.">
        <title>Genome Sequence of Cupriavidus campinensis Strain G5, a Member of a Bacterial Consortium Capable of Polyethylene Degradation.</title>
        <authorList>
            <person name="Schneider B."/>
            <person name="Pfeiffer F."/>
            <person name="Dyall-Smith M."/>
            <person name="Kunte H.J."/>
        </authorList>
    </citation>
    <scope>NUCLEOTIDE SEQUENCE</scope>
    <source>
        <strain evidence="2">G5</strain>
    </source>
</reference>
<dbReference type="Gene3D" id="2.120.10.30">
    <property type="entry name" value="TolB, C-terminal domain"/>
    <property type="match status" value="1"/>
</dbReference>
<protein>
    <submittedName>
        <fullName evidence="2">Uncharacterized protein</fullName>
    </submittedName>
</protein>
<organism evidence="2 3">
    <name type="scientific">Cupriavidus campinensis</name>
    <dbReference type="NCBI Taxonomy" id="151783"/>
    <lineage>
        <taxon>Bacteria</taxon>
        <taxon>Pseudomonadati</taxon>
        <taxon>Pseudomonadota</taxon>
        <taxon>Betaproteobacteria</taxon>
        <taxon>Burkholderiales</taxon>
        <taxon>Burkholderiaceae</taxon>
        <taxon>Cupriavidus</taxon>
    </lineage>
</organism>
<feature type="signal peptide" evidence="1">
    <location>
        <begin position="1"/>
        <end position="25"/>
    </location>
</feature>
<dbReference type="Proteomes" id="UP001056132">
    <property type="component" value="Chromosome 2"/>
</dbReference>
<dbReference type="SUPFAM" id="SSF63829">
    <property type="entry name" value="Calcium-dependent phosphotriesterase"/>
    <property type="match status" value="1"/>
</dbReference>
<keyword evidence="1" id="KW-0732">Signal</keyword>
<dbReference type="KEGG" id="ccam:M5D45_17950"/>
<accession>A0AAE9I6B1</accession>